<dbReference type="OrthoDB" id="9784100at2"/>
<dbReference type="STRING" id="1940790.L21SP3_01522"/>
<dbReference type="InterPro" id="IPR016866">
    <property type="entry name" value="UCP028069"/>
</dbReference>
<sequence>MKCSNNNFSVRLSRAAVFLVLLGGAVLLLSAASGEENASSEKIENAKTKIEKWVETKRLISQEKRDFKLSREMLNERIELLKSEIESLKQKEKDAEQSIAEADEKRNEMMQENEKLKEASSSLSDMIIKLENRSKRLIKRLPAPLKSKIKPLSQRLPENPEETETAMSQRFQNVVGILNEVDKFNREISAHSEVRELKDGSSFEVVTLYVGISHAYYASSDGTVAGVGYPAEGEWDWREKNEAAQDILNAAAILRNEKVASFVKLPIEIQ</sequence>
<evidence type="ECO:0000313" key="2">
    <source>
        <dbReference type="EMBL" id="AQQ09712.1"/>
    </source>
</evidence>
<keyword evidence="1" id="KW-0175">Coiled coil</keyword>
<reference evidence="3" key="1">
    <citation type="submission" date="2017-02" db="EMBL/GenBank/DDBJ databases">
        <title>Comparative genomics and description of representatives of a novel lineage of planctomycetes thriving in anoxic sediments.</title>
        <authorList>
            <person name="Spring S."/>
            <person name="Bunk B."/>
            <person name="Sproer C."/>
            <person name="Klenk H.-P."/>
        </authorList>
    </citation>
    <scope>NUCLEOTIDE SEQUENCE [LARGE SCALE GENOMIC DNA]</scope>
    <source>
        <strain evidence="3">L21-RPul-D3</strain>
    </source>
</reference>
<organism evidence="2 3">
    <name type="scientific">Sedimentisphaera cyanobacteriorum</name>
    <dbReference type="NCBI Taxonomy" id="1940790"/>
    <lineage>
        <taxon>Bacteria</taxon>
        <taxon>Pseudomonadati</taxon>
        <taxon>Planctomycetota</taxon>
        <taxon>Phycisphaerae</taxon>
        <taxon>Sedimentisphaerales</taxon>
        <taxon>Sedimentisphaeraceae</taxon>
        <taxon>Sedimentisphaera</taxon>
    </lineage>
</organism>
<dbReference type="Pfam" id="PF11932">
    <property type="entry name" value="DUF3450"/>
    <property type="match status" value="1"/>
</dbReference>
<dbReference type="RefSeq" id="WP_077540286.1">
    <property type="nucleotide sequence ID" value="NZ_CP019633.1"/>
</dbReference>
<name>A0A1Q2HQM9_9BACT</name>
<feature type="coiled-coil region" evidence="1">
    <location>
        <begin position="64"/>
        <end position="133"/>
    </location>
</feature>
<dbReference type="EMBL" id="CP019633">
    <property type="protein sequence ID" value="AQQ09712.1"/>
    <property type="molecule type" value="Genomic_DNA"/>
</dbReference>
<evidence type="ECO:0000256" key="1">
    <source>
        <dbReference type="SAM" id="Coils"/>
    </source>
</evidence>
<keyword evidence="3" id="KW-1185">Reference proteome</keyword>
<protein>
    <submittedName>
        <fullName evidence="2">Chromosome segregation protein SMC</fullName>
    </submittedName>
</protein>
<dbReference type="KEGG" id="pbu:L21SP3_01522"/>
<evidence type="ECO:0000313" key="3">
    <source>
        <dbReference type="Proteomes" id="UP000188273"/>
    </source>
</evidence>
<proteinExistence type="predicted"/>
<dbReference type="Proteomes" id="UP000188273">
    <property type="component" value="Chromosome"/>
</dbReference>
<accession>A0A1Q2HQM9</accession>
<gene>
    <name evidence="2" type="ORF">L21SP3_01522</name>
</gene>
<dbReference type="AlphaFoldDB" id="A0A1Q2HQM9"/>